<keyword evidence="3" id="KW-1185">Reference proteome</keyword>
<dbReference type="AlphaFoldDB" id="A0AAN7KY17"/>
<proteinExistence type="predicted"/>
<dbReference type="EMBL" id="JAXIOK010000005">
    <property type="protein sequence ID" value="KAK4771082.1"/>
    <property type="molecule type" value="Genomic_DNA"/>
</dbReference>
<evidence type="ECO:0000313" key="3">
    <source>
        <dbReference type="Proteomes" id="UP001345219"/>
    </source>
</evidence>
<protein>
    <submittedName>
        <fullName evidence="2">Uncharacterized protein</fullName>
    </submittedName>
</protein>
<sequence length="143" mass="15990">MEELEAYLASFGFGADEIITTTQYVEIADVDDDSFTIRPPAEEVLQSPYMDEKQRLAIKSQKNLGAANGVASASDPDETYRMPTPQNEHRGRPSMPNSSSYTDSEHGTSNRLLRPRTSRSCRRYPSGLSRALMQRSSIARERA</sequence>
<feature type="compositionally biased region" description="Basic residues" evidence="1">
    <location>
        <begin position="113"/>
        <end position="122"/>
    </location>
</feature>
<dbReference type="Proteomes" id="UP001345219">
    <property type="component" value="Chromosome 24"/>
</dbReference>
<gene>
    <name evidence="2" type="ORF">SAY87_031614</name>
</gene>
<organism evidence="2 3">
    <name type="scientific">Trapa incisa</name>
    <dbReference type="NCBI Taxonomy" id="236973"/>
    <lineage>
        <taxon>Eukaryota</taxon>
        <taxon>Viridiplantae</taxon>
        <taxon>Streptophyta</taxon>
        <taxon>Embryophyta</taxon>
        <taxon>Tracheophyta</taxon>
        <taxon>Spermatophyta</taxon>
        <taxon>Magnoliopsida</taxon>
        <taxon>eudicotyledons</taxon>
        <taxon>Gunneridae</taxon>
        <taxon>Pentapetalae</taxon>
        <taxon>rosids</taxon>
        <taxon>malvids</taxon>
        <taxon>Myrtales</taxon>
        <taxon>Lythraceae</taxon>
        <taxon>Trapa</taxon>
    </lineage>
</organism>
<name>A0AAN7KY17_9MYRT</name>
<evidence type="ECO:0000313" key="2">
    <source>
        <dbReference type="EMBL" id="KAK4771082.1"/>
    </source>
</evidence>
<evidence type="ECO:0000256" key="1">
    <source>
        <dbReference type="SAM" id="MobiDB-lite"/>
    </source>
</evidence>
<reference evidence="2 3" key="1">
    <citation type="journal article" date="2023" name="Hortic Res">
        <title>Pangenome of water caltrop reveals structural variations and asymmetric subgenome divergence after allopolyploidization.</title>
        <authorList>
            <person name="Zhang X."/>
            <person name="Chen Y."/>
            <person name="Wang L."/>
            <person name="Yuan Y."/>
            <person name="Fang M."/>
            <person name="Shi L."/>
            <person name="Lu R."/>
            <person name="Comes H.P."/>
            <person name="Ma Y."/>
            <person name="Chen Y."/>
            <person name="Huang G."/>
            <person name="Zhou Y."/>
            <person name="Zheng Z."/>
            <person name="Qiu Y."/>
        </authorList>
    </citation>
    <scope>NUCLEOTIDE SEQUENCE [LARGE SCALE GENOMIC DNA]</scope>
    <source>
        <tissue evidence="2">Roots</tissue>
    </source>
</reference>
<accession>A0AAN7KY17</accession>
<comment type="caution">
    <text evidence="2">The sequence shown here is derived from an EMBL/GenBank/DDBJ whole genome shotgun (WGS) entry which is preliminary data.</text>
</comment>
<feature type="region of interest" description="Disordered" evidence="1">
    <location>
        <begin position="60"/>
        <end position="143"/>
    </location>
</feature>